<evidence type="ECO:0000313" key="2">
    <source>
        <dbReference type="Proteomes" id="UP000009888"/>
    </source>
</evidence>
<evidence type="ECO:0000313" key="1">
    <source>
        <dbReference type="EMBL" id="EKU95094.1"/>
    </source>
</evidence>
<sequence>MMAGSRVPETAEVLKGTGVEVATALDFPTTGVMSSYGKAKEVEELVRLGATQIDIECKLVG</sequence>
<dbReference type="SUPFAM" id="SSF51569">
    <property type="entry name" value="Aldolase"/>
    <property type="match status" value="1"/>
</dbReference>
<dbReference type="Proteomes" id="UP000009888">
    <property type="component" value="Unassembled WGS sequence"/>
</dbReference>
<dbReference type="Gene3D" id="3.20.20.70">
    <property type="entry name" value="Aldolase class I"/>
    <property type="match status" value="1"/>
</dbReference>
<evidence type="ECO:0008006" key="3">
    <source>
        <dbReference type="Google" id="ProtNLM"/>
    </source>
</evidence>
<dbReference type="eggNOG" id="COG0274">
    <property type="taxonomic scope" value="Bacteria"/>
</dbReference>
<comment type="caution">
    <text evidence="1">The sequence shown here is derived from an EMBL/GenBank/DDBJ whole genome shotgun (WGS) entry which is preliminary data.</text>
</comment>
<name>K9ECU8_9ACTO</name>
<reference evidence="1 2" key="1">
    <citation type="submission" date="2012-09" db="EMBL/GenBank/DDBJ databases">
        <title>The Genome Sequence of Actinobaculum massiliae ACS-171-V-COL2.</title>
        <authorList>
            <consortium name="The Broad Institute Genome Sequencing Platform"/>
            <person name="Earl A."/>
            <person name="Ward D."/>
            <person name="Feldgarden M."/>
            <person name="Gevers D."/>
            <person name="Saerens B."/>
            <person name="Vaneechoutte M."/>
            <person name="Walker B."/>
            <person name="Young S.K."/>
            <person name="Zeng Q."/>
            <person name="Gargeya S."/>
            <person name="Fitzgerald M."/>
            <person name="Haas B."/>
            <person name="Abouelleil A."/>
            <person name="Alvarado L."/>
            <person name="Arachchi H.M."/>
            <person name="Berlin A."/>
            <person name="Chapman S.B."/>
            <person name="Goldberg J."/>
            <person name="Griggs A."/>
            <person name="Gujja S."/>
            <person name="Hansen M."/>
            <person name="Howarth C."/>
            <person name="Imamovic A."/>
            <person name="Larimer J."/>
            <person name="McCowen C."/>
            <person name="Montmayeur A."/>
            <person name="Murphy C."/>
            <person name="Neiman D."/>
            <person name="Pearson M."/>
            <person name="Priest M."/>
            <person name="Roberts A."/>
            <person name="Saif S."/>
            <person name="Shea T."/>
            <person name="Sisk P."/>
            <person name="Sykes S."/>
            <person name="Wortman J."/>
            <person name="Nusbaum C."/>
            <person name="Birren B."/>
        </authorList>
    </citation>
    <scope>NUCLEOTIDE SEQUENCE [LARGE SCALE GENOMIC DNA]</scope>
    <source>
        <strain evidence="2">ACS-171-V-Col2</strain>
    </source>
</reference>
<keyword evidence="2" id="KW-1185">Reference proteome</keyword>
<dbReference type="AlphaFoldDB" id="K9ECU8"/>
<dbReference type="STRING" id="202789.GCA_001457435_01270"/>
<gene>
    <name evidence="1" type="ORF">HMPREF9233_00855</name>
</gene>
<organism evidence="1 2">
    <name type="scientific">Actinobaculum massiliense ACS-171-V-Col2</name>
    <dbReference type="NCBI Taxonomy" id="883066"/>
    <lineage>
        <taxon>Bacteria</taxon>
        <taxon>Bacillati</taxon>
        <taxon>Actinomycetota</taxon>
        <taxon>Actinomycetes</taxon>
        <taxon>Actinomycetales</taxon>
        <taxon>Actinomycetaceae</taxon>
        <taxon>Actinobaculum</taxon>
    </lineage>
</organism>
<dbReference type="InterPro" id="IPR013785">
    <property type="entry name" value="Aldolase_TIM"/>
</dbReference>
<protein>
    <recommendedName>
        <fullName evidence="3">Deoxyribose-phosphate aldolase</fullName>
    </recommendedName>
</protein>
<proteinExistence type="predicted"/>
<accession>K9ECU8</accession>
<dbReference type="PATRIC" id="fig|883066.3.peg.892"/>
<dbReference type="EMBL" id="AGWL01000005">
    <property type="protein sequence ID" value="EKU95094.1"/>
    <property type="molecule type" value="Genomic_DNA"/>
</dbReference>
<dbReference type="HOGENOM" id="CLU_2912065_0_0_11"/>